<dbReference type="OMA" id="LEVWCAP"/>
<dbReference type="PANTHER" id="PTHR31390">
    <property type="entry name" value="EXPRESSED PROTEIN"/>
    <property type="match status" value="1"/>
</dbReference>
<reference evidence="2" key="1">
    <citation type="submission" date="2021-01" db="EMBL/GenBank/DDBJ databases">
        <authorList>
            <consortium name="Genoscope - CEA"/>
            <person name="William W."/>
        </authorList>
    </citation>
    <scope>NUCLEOTIDE SEQUENCE</scope>
</reference>
<dbReference type="InterPro" id="IPR021916">
    <property type="entry name" value="DUF3527"/>
</dbReference>
<protein>
    <submittedName>
        <fullName evidence="2">(rape) hypothetical protein</fullName>
    </submittedName>
</protein>
<feature type="region of interest" description="Disordered" evidence="1">
    <location>
        <begin position="499"/>
        <end position="518"/>
    </location>
</feature>
<evidence type="ECO:0000256" key="1">
    <source>
        <dbReference type="SAM" id="MobiDB-lite"/>
    </source>
</evidence>
<dbReference type="PANTHER" id="PTHR31390:SF2">
    <property type="entry name" value="EXPRESSED PROTEIN"/>
    <property type="match status" value="1"/>
</dbReference>
<gene>
    <name evidence="2" type="ORF">DARMORV10_C03P21840.1</name>
</gene>
<dbReference type="Proteomes" id="UP001295469">
    <property type="component" value="Chromosome C03"/>
</dbReference>
<name>A0A816I463_BRANA</name>
<organism evidence="2">
    <name type="scientific">Brassica napus</name>
    <name type="common">Rape</name>
    <dbReference type="NCBI Taxonomy" id="3708"/>
    <lineage>
        <taxon>Eukaryota</taxon>
        <taxon>Viridiplantae</taxon>
        <taxon>Streptophyta</taxon>
        <taxon>Embryophyta</taxon>
        <taxon>Tracheophyta</taxon>
        <taxon>Spermatophyta</taxon>
        <taxon>Magnoliopsida</taxon>
        <taxon>eudicotyledons</taxon>
        <taxon>Gunneridae</taxon>
        <taxon>Pentapetalae</taxon>
        <taxon>rosids</taxon>
        <taxon>malvids</taxon>
        <taxon>Brassicales</taxon>
        <taxon>Brassicaceae</taxon>
        <taxon>Brassiceae</taxon>
        <taxon>Brassica</taxon>
    </lineage>
</organism>
<proteinExistence type="predicted"/>
<dbReference type="EMBL" id="HG994367">
    <property type="protein sequence ID" value="CAF1699853.1"/>
    <property type="molecule type" value="Genomic_DNA"/>
</dbReference>
<dbReference type="Gramene" id="CDX79523">
    <property type="protein sequence ID" value="CDX79523"/>
    <property type="gene ID" value="GSBRNA2T00132273001"/>
</dbReference>
<evidence type="ECO:0000313" key="2">
    <source>
        <dbReference type="EMBL" id="CAF1699853.1"/>
    </source>
</evidence>
<sequence>MISFFVTKKKDFFLCIAKSLFFISLTLKTPKKKTSQQSRELAKRVASVSLPVGEFLRSNPFSFTQGSSSLAFRYEIHVRLEVWCAPLIYKVRELTMGSVTPPGVHKDDLELEDENLPGGNGLLRSGSLLSHKREQCSLVSNSGKWLQIVKNGPRGSISRATSFLLDNKIPRHLVSLDEKYLRRCLDLINITAFNSASHSLSMNLVGPNMSFDSAVMMIPKEDVARLVFDLPLVDDSGNVVISPAITGCKRVTHMVVDKPLLCDDGDVVSLSSTNSRSSSSSSCWSPSSTVSQGTLQFTMKDNKTPHFVFSLDGQKEIYVASLTTSSPGPGFDRSSKDYSYLIHLKKGHRSELVGKLKVSTLFSVSSTNEKVVERQFVLFSTGVNPQLPSLIKKSRGLSKKVVDAVKSTTRAASLRQRRSISRFSRTSSVADSCSWEPFHEPAVSLLDDNLPPNLETSAVVVREQYDEEEKGGVGGGWGMKFLKKAPLARTKHSTSIDVVIPSGIHGGPRSRNGGGPSSLVERWKSGGSCDCAGWDLGCPLTVFKGQSEGQCNLFELFSEGSKQGIPPGVRIMSVRDGLYYVQFQAKLSVLQSFSIALAYIHSQSQRLRPWLSGKRV</sequence>
<dbReference type="AlphaFoldDB" id="A0A816I463"/>
<accession>A0A816I463</accession>
<dbReference type="Pfam" id="PF12043">
    <property type="entry name" value="DUF3527"/>
    <property type="match status" value="1"/>
</dbReference>